<evidence type="ECO:0000256" key="1">
    <source>
        <dbReference type="ARBA" id="ARBA00004651"/>
    </source>
</evidence>
<evidence type="ECO:0000256" key="6">
    <source>
        <dbReference type="ARBA" id="ARBA00023136"/>
    </source>
</evidence>
<evidence type="ECO:0000256" key="8">
    <source>
        <dbReference type="SAM" id="Phobius"/>
    </source>
</evidence>
<feature type="transmembrane region" description="Helical" evidence="8">
    <location>
        <begin position="30"/>
        <end position="52"/>
    </location>
</feature>
<comment type="caution">
    <text evidence="10">The sequence shown here is derived from an EMBL/GenBank/DDBJ whole genome shotgun (WGS) entry which is preliminary data.</text>
</comment>
<evidence type="ECO:0000256" key="5">
    <source>
        <dbReference type="ARBA" id="ARBA00022989"/>
    </source>
</evidence>
<dbReference type="Proteomes" id="UP001260188">
    <property type="component" value="Unassembled WGS sequence"/>
</dbReference>
<keyword evidence="2" id="KW-0813">Transport</keyword>
<comment type="subcellular location">
    <subcellularLocation>
        <location evidence="1">Cell membrane</location>
        <topology evidence="1">Multi-pass membrane protein</topology>
    </subcellularLocation>
</comment>
<dbReference type="InterPro" id="IPR020846">
    <property type="entry name" value="MFS_dom"/>
</dbReference>
<evidence type="ECO:0000256" key="2">
    <source>
        <dbReference type="ARBA" id="ARBA00022448"/>
    </source>
</evidence>
<evidence type="ECO:0000313" key="11">
    <source>
        <dbReference type="Proteomes" id="UP001260188"/>
    </source>
</evidence>
<dbReference type="PRINTS" id="PR01035">
    <property type="entry name" value="TCRTETA"/>
</dbReference>
<dbReference type="PANTHER" id="PTHR23517">
    <property type="entry name" value="RESISTANCE PROTEIN MDTM, PUTATIVE-RELATED-RELATED"/>
    <property type="match status" value="1"/>
</dbReference>
<organism evidence="10 11">
    <name type="scientific">Microbacterium paludicola</name>
    <dbReference type="NCBI Taxonomy" id="300019"/>
    <lineage>
        <taxon>Bacteria</taxon>
        <taxon>Bacillati</taxon>
        <taxon>Actinomycetota</taxon>
        <taxon>Actinomycetes</taxon>
        <taxon>Micrococcales</taxon>
        <taxon>Microbacteriaceae</taxon>
        <taxon>Microbacterium</taxon>
    </lineage>
</organism>
<evidence type="ECO:0000256" key="3">
    <source>
        <dbReference type="ARBA" id="ARBA00022475"/>
    </source>
</evidence>
<dbReference type="InterPro" id="IPR036259">
    <property type="entry name" value="MFS_trans_sf"/>
</dbReference>
<sequence>MALQSIVEAMGASDENEPIRRVLWRLAPMIYGPTTLFGLGEGAVIPLIPVIATELGADVATSALVAAALVVGQLCGNLPAGWAVARIGERATMIIAGLLALVGVAAMAFAPVLGVFAASVFVIGICAAAFGVARHAFMTTRVPLTFRARALSLLGGSFRLGMFVGPFIAAALLWAFGDEHATIWFFGVCLVAMIALVAFGPEPEKRLGPPPAIARTVEGEAITTAPVRTRRAPGTGVVRTAWRNRDVLARLGVAAASLSALRSTRQVLLPLWGVAIGLDGSTIALVVGVSGAIDFALFYASGQVMDRFGRLWAALPAMLLMSAGLIALALTAASAQPELWFALFAAVLGVGNGLSSGILLTLGADVAPTANPAPFLGSWRTLTDAGGAAAPLLVSGITAVASLPAAAAVMGAFGLVGALGFIRWVPRFVPRTRINRDPEGPDGGPDDRDDPA</sequence>
<feature type="transmembrane region" description="Helical" evidence="8">
    <location>
        <begin position="183"/>
        <end position="200"/>
    </location>
</feature>
<dbReference type="EMBL" id="JAVIZA010000001">
    <property type="protein sequence ID" value="MDR6166199.1"/>
    <property type="molecule type" value="Genomic_DNA"/>
</dbReference>
<reference evidence="10 11" key="1">
    <citation type="submission" date="2023-08" db="EMBL/GenBank/DDBJ databases">
        <title>Functional and genomic diversity of the sorghum phyllosphere microbiome.</title>
        <authorList>
            <person name="Shade A."/>
        </authorList>
    </citation>
    <scope>NUCLEOTIDE SEQUENCE [LARGE SCALE GENOMIC DNA]</scope>
    <source>
        <strain evidence="10 11">SORGH_AS_0919</strain>
    </source>
</reference>
<feature type="transmembrane region" description="Helical" evidence="8">
    <location>
        <begin position="64"/>
        <end position="84"/>
    </location>
</feature>
<protein>
    <submittedName>
        <fullName evidence="10">MFS family permease</fullName>
    </submittedName>
</protein>
<name>A0ABU1HX31_9MICO</name>
<keyword evidence="3" id="KW-1003">Cell membrane</keyword>
<dbReference type="Gene3D" id="1.20.1250.20">
    <property type="entry name" value="MFS general substrate transporter like domains"/>
    <property type="match status" value="2"/>
</dbReference>
<evidence type="ECO:0000259" key="9">
    <source>
        <dbReference type="PROSITE" id="PS50850"/>
    </source>
</evidence>
<feature type="transmembrane region" description="Helical" evidence="8">
    <location>
        <begin position="407"/>
        <end position="426"/>
    </location>
</feature>
<dbReference type="PANTHER" id="PTHR23517:SF3">
    <property type="entry name" value="INTEGRAL MEMBRANE TRANSPORT PROTEIN"/>
    <property type="match status" value="1"/>
</dbReference>
<dbReference type="InterPro" id="IPR001958">
    <property type="entry name" value="Tet-R_TetA/multi-R_MdtG-like"/>
</dbReference>
<dbReference type="Pfam" id="PF07690">
    <property type="entry name" value="MFS_1"/>
    <property type="match status" value="1"/>
</dbReference>
<dbReference type="InterPro" id="IPR011701">
    <property type="entry name" value="MFS"/>
</dbReference>
<gene>
    <name evidence="10" type="ORF">QE367_000403</name>
</gene>
<feature type="domain" description="Major facilitator superfamily (MFS) profile" evidence="9">
    <location>
        <begin position="26"/>
        <end position="429"/>
    </location>
</feature>
<feature type="transmembrane region" description="Helical" evidence="8">
    <location>
        <begin position="91"/>
        <end position="110"/>
    </location>
</feature>
<evidence type="ECO:0000313" key="10">
    <source>
        <dbReference type="EMBL" id="MDR6166199.1"/>
    </source>
</evidence>
<dbReference type="PROSITE" id="PS50850">
    <property type="entry name" value="MFS"/>
    <property type="match status" value="1"/>
</dbReference>
<keyword evidence="4 8" id="KW-0812">Transmembrane</keyword>
<proteinExistence type="predicted"/>
<keyword evidence="6 8" id="KW-0472">Membrane</keyword>
<accession>A0ABU1HX31</accession>
<keyword evidence="11" id="KW-1185">Reference proteome</keyword>
<feature type="transmembrane region" description="Helical" evidence="8">
    <location>
        <begin position="158"/>
        <end position="177"/>
    </location>
</feature>
<feature type="region of interest" description="Disordered" evidence="7">
    <location>
        <begin position="433"/>
        <end position="452"/>
    </location>
</feature>
<feature type="transmembrane region" description="Helical" evidence="8">
    <location>
        <begin position="116"/>
        <end position="137"/>
    </location>
</feature>
<dbReference type="SUPFAM" id="SSF103473">
    <property type="entry name" value="MFS general substrate transporter"/>
    <property type="match status" value="1"/>
</dbReference>
<evidence type="ECO:0000256" key="7">
    <source>
        <dbReference type="SAM" id="MobiDB-lite"/>
    </source>
</evidence>
<feature type="transmembrane region" description="Helical" evidence="8">
    <location>
        <begin position="339"/>
        <end position="362"/>
    </location>
</feature>
<feature type="transmembrane region" description="Helical" evidence="8">
    <location>
        <begin position="271"/>
        <end position="299"/>
    </location>
</feature>
<feature type="transmembrane region" description="Helical" evidence="8">
    <location>
        <begin position="311"/>
        <end position="333"/>
    </location>
</feature>
<evidence type="ECO:0000256" key="4">
    <source>
        <dbReference type="ARBA" id="ARBA00022692"/>
    </source>
</evidence>
<dbReference type="InterPro" id="IPR050171">
    <property type="entry name" value="MFS_Transporters"/>
</dbReference>
<keyword evidence="5 8" id="KW-1133">Transmembrane helix</keyword>